<organism evidence="1 2">
    <name type="scientific">Desulfonema magnum</name>
    <dbReference type="NCBI Taxonomy" id="45655"/>
    <lineage>
        <taxon>Bacteria</taxon>
        <taxon>Pseudomonadati</taxon>
        <taxon>Thermodesulfobacteriota</taxon>
        <taxon>Desulfobacteria</taxon>
        <taxon>Desulfobacterales</taxon>
        <taxon>Desulfococcaceae</taxon>
        <taxon>Desulfonema</taxon>
    </lineage>
</organism>
<protein>
    <submittedName>
        <fullName evidence="1">Uncharacterized protein</fullName>
    </submittedName>
</protein>
<gene>
    <name evidence="1" type="ORF">dnm_099870</name>
</gene>
<evidence type="ECO:0000313" key="1">
    <source>
        <dbReference type="EMBL" id="QTA93879.1"/>
    </source>
</evidence>
<name>A0A975C122_9BACT</name>
<dbReference type="RefSeq" id="WP_207680603.1">
    <property type="nucleotide sequence ID" value="NZ_CP061800.1"/>
</dbReference>
<dbReference type="AlphaFoldDB" id="A0A975C122"/>
<sequence length="267" mass="30014">MNLYHNDFSDALVEEVLTDAACTFFGARKQMEEMIALFGSFVESLRENEAKVADRAGFLNYLLLGGHAARDFYKFLRVDSPDILLESQFSGAPLPTEIPFAFTKRGEFTKLVLGAYNDLQKVCDEYVNGKADETCCEKNIGKISVYYNLIVSMCDFINEKVRSMNCDMSPSSVLQFAKKFDPGAEKKACITGGMCFGGDECGINQRLAFQPVDLDSLDLKTYPELPKQDKVASEITLFCKTLYSCSKDEIKKRIFDLKEKIRMSPKA</sequence>
<dbReference type="EMBL" id="CP061800">
    <property type="protein sequence ID" value="QTA93879.1"/>
    <property type="molecule type" value="Genomic_DNA"/>
</dbReference>
<proteinExistence type="predicted"/>
<dbReference type="Proteomes" id="UP000663722">
    <property type="component" value="Chromosome"/>
</dbReference>
<accession>A0A975C122</accession>
<dbReference type="KEGG" id="dmm:dnm_099870"/>
<evidence type="ECO:0000313" key="2">
    <source>
        <dbReference type="Proteomes" id="UP000663722"/>
    </source>
</evidence>
<reference evidence="1" key="1">
    <citation type="journal article" date="2021" name="Microb. Physiol.">
        <title>Proteogenomic Insights into the Physiology of Marine, Sulfate-Reducing, Filamentous Desulfonema limicola and Desulfonema magnum.</title>
        <authorList>
            <person name="Schnaars V."/>
            <person name="Wohlbrand L."/>
            <person name="Scheve S."/>
            <person name="Hinrichs C."/>
            <person name="Reinhardt R."/>
            <person name="Rabus R."/>
        </authorList>
    </citation>
    <scope>NUCLEOTIDE SEQUENCE</scope>
    <source>
        <strain evidence="1">4be13</strain>
    </source>
</reference>
<keyword evidence="2" id="KW-1185">Reference proteome</keyword>